<dbReference type="OrthoDB" id="9801679at2"/>
<dbReference type="InterPro" id="IPR020821">
    <property type="entry name" value="ENPP1-3/EXOG-like_nuc-like"/>
</dbReference>
<dbReference type="RefSeq" id="WP_146681992.1">
    <property type="nucleotide sequence ID" value="NZ_CP019646.1"/>
</dbReference>
<dbReference type="GO" id="GO:0016787">
    <property type="term" value="F:hydrolase activity"/>
    <property type="evidence" value="ECO:0007669"/>
    <property type="project" value="UniProtKB-KW"/>
</dbReference>
<organism evidence="6 7">
    <name type="scientific">Limihaloglobus sulfuriphilus</name>
    <dbReference type="NCBI Taxonomy" id="1851148"/>
    <lineage>
        <taxon>Bacteria</taxon>
        <taxon>Pseudomonadati</taxon>
        <taxon>Planctomycetota</taxon>
        <taxon>Phycisphaerae</taxon>
        <taxon>Sedimentisphaerales</taxon>
        <taxon>Sedimentisphaeraceae</taxon>
        <taxon>Limihaloglobus</taxon>
    </lineage>
</organism>
<gene>
    <name evidence="6" type="primary">nucA</name>
    <name evidence="6" type="ORF">SMSP2_00008</name>
</gene>
<sequence>MNRKISQKLPLDWISVFSLLAAIIILSGCGRSVKPARELPPAAIPVHDYEELCFYGCPAGGYDILLENIGYKAGYSESRKCPLWAAYFLDINRNMEYGKRPSRFKSDTRTNSQLTHNDYTHSGFDRGHMAPNYGIGKTAGREAQLETFYMSNICPQVPAHNQQIWRKLEELTANTYSTRYGRIWVITGPVFDSNTQRLESGVEIPDAFYKILIRPQESEPPRVIAFLIPQDCDIKADLDQYLSSVDDIEKLTGIDFMRRLPDEIEEKIESSAAVNRW</sequence>
<keyword evidence="7" id="KW-1185">Reference proteome</keyword>
<dbReference type="STRING" id="1851148.SMSP2_00008"/>
<dbReference type="EMBL" id="CP019646">
    <property type="protein sequence ID" value="AQQ69678.1"/>
    <property type="molecule type" value="Genomic_DNA"/>
</dbReference>
<dbReference type="InterPro" id="IPR040255">
    <property type="entry name" value="Non-specific_endonuclease"/>
</dbReference>
<feature type="domain" description="ENPP1-3/EXOG-like endonuclease/phosphodiesterase" evidence="4">
    <location>
        <begin position="68"/>
        <end position="263"/>
    </location>
</feature>
<keyword evidence="6" id="KW-0378">Hydrolase</keyword>
<accession>A0A1Q2MAW7</accession>
<dbReference type="InterPro" id="IPR001604">
    <property type="entry name" value="Endo_G_ENPP1-like_dom"/>
</dbReference>
<dbReference type="InterPro" id="IPR044925">
    <property type="entry name" value="His-Me_finger_sf"/>
</dbReference>
<feature type="region of interest" description="Disordered" evidence="3">
    <location>
        <begin position="102"/>
        <end position="121"/>
    </location>
</feature>
<dbReference type="AlphaFoldDB" id="A0A1Q2MAW7"/>
<protein>
    <submittedName>
        <fullName evidence="6">Nuclease</fullName>
        <ecNumber evidence="6">3.1.30.-</ecNumber>
    </submittedName>
</protein>
<dbReference type="GO" id="GO:0003676">
    <property type="term" value="F:nucleic acid binding"/>
    <property type="evidence" value="ECO:0007669"/>
    <property type="project" value="InterPro"/>
</dbReference>
<dbReference type="GO" id="GO:0004519">
    <property type="term" value="F:endonuclease activity"/>
    <property type="evidence" value="ECO:0007669"/>
    <property type="project" value="TreeGrafter"/>
</dbReference>
<dbReference type="SUPFAM" id="SSF54060">
    <property type="entry name" value="His-Me finger endonucleases"/>
    <property type="match status" value="1"/>
</dbReference>
<feature type="active site" description="Proton acceptor" evidence="1">
    <location>
        <position position="128"/>
    </location>
</feature>
<evidence type="ECO:0000256" key="3">
    <source>
        <dbReference type="SAM" id="MobiDB-lite"/>
    </source>
</evidence>
<dbReference type="PROSITE" id="PS51257">
    <property type="entry name" value="PROKAR_LIPOPROTEIN"/>
    <property type="match status" value="1"/>
</dbReference>
<dbReference type="PANTHER" id="PTHR13966">
    <property type="entry name" value="ENDONUCLEASE RELATED"/>
    <property type="match status" value="1"/>
</dbReference>
<dbReference type="EC" id="3.1.30.-" evidence="6"/>
<dbReference type="Gene3D" id="3.40.570.10">
    <property type="entry name" value="Extracellular Endonuclease, subunit A"/>
    <property type="match status" value="1"/>
</dbReference>
<keyword evidence="2" id="KW-0479">Metal-binding</keyword>
<evidence type="ECO:0000259" key="4">
    <source>
        <dbReference type="SMART" id="SM00477"/>
    </source>
</evidence>
<evidence type="ECO:0000256" key="1">
    <source>
        <dbReference type="PIRSR" id="PIRSR640255-1"/>
    </source>
</evidence>
<dbReference type="Proteomes" id="UP000188181">
    <property type="component" value="Chromosome"/>
</dbReference>
<dbReference type="InterPro" id="IPR044929">
    <property type="entry name" value="DNA/RNA_non-sp_Endonuclease_sf"/>
</dbReference>
<dbReference type="PANTHER" id="PTHR13966:SF5">
    <property type="entry name" value="ENDONUCLEASE G, MITOCHONDRIAL"/>
    <property type="match status" value="1"/>
</dbReference>
<feature type="domain" description="DNA/RNA non-specific endonuclease/pyrophosphatase/phosphodiesterase" evidence="5">
    <location>
        <begin position="67"/>
        <end position="263"/>
    </location>
</feature>
<dbReference type="SMART" id="SM00892">
    <property type="entry name" value="Endonuclease_NS"/>
    <property type="match status" value="1"/>
</dbReference>
<evidence type="ECO:0000313" key="7">
    <source>
        <dbReference type="Proteomes" id="UP000188181"/>
    </source>
</evidence>
<name>A0A1Q2MAW7_9BACT</name>
<evidence type="ECO:0000259" key="5">
    <source>
        <dbReference type="SMART" id="SM00892"/>
    </source>
</evidence>
<dbReference type="Pfam" id="PF01223">
    <property type="entry name" value="Endonuclease_NS"/>
    <property type="match status" value="1"/>
</dbReference>
<dbReference type="SMART" id="SM00477">
    <property type="entry name" value="NUC"/>
    <property type="match status" value="1"/>
</dbReference>
<evidence type="ECO:0000256" key="2">
    <source>
        <dbReference type="PIRSR" id="PIRSR640255-2"/>
    </source>
</evidence>
<evidence type="ECO:0000313" key="6">
    <source>
        <dbReference type="EMBL" id="AQQ69678.1"/>
    </source>
</evidence>
<reference evidence="7" key="1">
    <citation type="submission" date="2017-02" db="EMBL/GenBank/DDBJ databases">
        <title>Comparative genomics and description of representatives of a novel lineage of planctomycetes thriving in anoxic sediments.</title>
        <authorList>
            <person name="Spring S."/>
            <person name="Bunk B."/>
            <person name="Sproer C."/>
        </authorList>
    </citation>
    <scope>NUCLEOTIDE SEQUENCE [LARGE SCALE GENOMIC DNA]</scope>
    <source>
        <strain evidence="7">SM-Chi-D1</strain>
    </source>
</reference>
<dbReference type="KEGG" id="pbas:SMSP2_00008"/>
<dbReference type="CDD" id="cd00091">
    <property type="entry name" value="NUC"/>
    <property type="match status" value="1"/>
</dbReference>
<feature type="binding site" evidence="2">
    <location>
        <position position="161"/>
    </location>
    <ligand>
        <name>Mg(2+)</name>
        <dbReference type="ChEBI" id="CHEBI:18420"/>
        <note>catalytic</note>
    </ligand>
</feature>
<proteinExistence type="predicted"/>
<dbReference type="GO" id="GO:0046872">
    <property type="term" value="F:metal ion binding"/>
    <property type="evidence" value="ECO:0007669"/>
    <property type="project" value="UniProtKB-KW"/>
</dbReference>